<protein>
    <submittedName>
        <fullName evidence="2">Uncharacterized protein</fullName>
    </submittedName>
</protein>
<name>A0AAV6H181_9TELE</name>
<comment type="caution">
    <text evidence="2">The sequence shown here is derived from an EMBL/GenBank/DDBJ whole genome shotgun (WGS) entry which is preliminary data.</text>
</comment>
<sequence length="78" mass="8678">MEVEVRSRRHQPLLMSPHPETPGTTAITPPASFVNIKGSGSLELHEWRQAPCVHPLFDHQSPTPEHALRLTRKKPGGV</sequence>
<dbReference type="AlphaFoldDB" id="A0AAV6H181"/>
<evidence type="ECO:0000313" key="3">
    <source>
        <dbReference type="Proteomes" id="UP000823561"/>
    </source>
</evidence>
<dbReference type="EMBL" id="JADWDJ010000005">
    <property type="protein sequence ID" value="KAG5281113.1"/>
    <property type="molecule type" value="Genomic_DNA"/>
</dbReference>
<feature type="compositionally biased region" description="Basic residues" evidence="1">
    <location>
        <begin position="69"/>
        <end position="78"/>
    </location>
</feature>
<proteinExistence type="predicted"/>
<accession>A0AAV6H181</accession>
<evidence type="ECO:0000256" key="1">
    <source>
        <dbReference type="SAM" id="MobiDB-lite"/>
    </source>
</evidence>
<keyword evidence="3" id="KW-1185">Reference proteome</keyword>
<gene>
    <name evidence="2" type="ORF">AALO_G00067570</name>
</gene>
<feature type="region of interest" description="Disordered" evidence="1">
    <location>
        <begin position="1"/>
        <end position="30"/>
    </location>
</feature>
<dbReference type="Proteomes" id="UP000823561">
    <property type="component" value="Chromosome 5"/>
</dbReference>
<evidence type="ECO:0000313" key="2">
    <source>
        <dbReference type="EMBL" id="KAG5281113.1"/>
    </source>
</evidence>
<organism evidence="2 3">
    <name type="scientific">Alosa alosa</name>
    <name type="common">allis shad</name>
    <dbReference type="NCBI Taxonomy" id="278164"/>
    <lineage>
        <taxon>Eukaryota</taxon>
        <taxon>Metazoa</taxon>
        <taxon>Chordata</taxon>
        <taxon>Craniata</taxon>
        <taxon>Vertebrata</taxon>
        <taxon>Euteleostomi</taxon>
        <taxon>Actinopterygii</taxon>
        <taxon>Neopterygii</taxon>
        <taxon>Teleostei</taxon>
        <taxon>Clupei</taxon>
        <taxon>Clupeiformes</taxon>
        <taxon>Clupeoidei</taxon>
        <taxon>Clupeidae</taxon>
        <taxon>Alosa</taxon>
    </lineage>
</organism>
<feature type="region of interest" description="Disordered" evidence="1">
    <location>
        <begin position="55"/>
        <end position="78"/>
    </location>
</feature>
<reference evidence="2" key="1">
    <citation type="submission" date="2020-10" db="EMBL/GenBank/DDBJ databases">
        <title>Chromosome-scale genome assembly of the Allis shad, Alosa alosa.</title>
        <authorList>
            <person name="Margot Z."/>
            <person name="Christophe K."/>
            <person name="Cabau C."/>
            <person name="Louis A."/>
            <person name="Berthelot C."/>
            <person name="Parey E."/>
            <person name="Roest Crollius H."/>
            <person name="Montfort J."/>
            <person name="Robinson-Rechavi M."/>
            <person name="Bucao C."/>
            <person name="Bouchez O."/>
            <person name="Gislard M."/>
            <person name="Lluch J."/>
            <person name="Milhes M."/>
            <person name="Lampietro C."/>
            <person name="Lopez Roques C."/>
            <person name="Donnadieu C."/>
            <person name="Braasch I."/>
            <person name="Desvignes T."/>
            <person name="Postlethwait J."/>
            <person name="Bobe J."/>
            <person name="Guiguen Y."/>
        </authorList>
    </citation>
    <scope>NUCLEOTIDE SEQUENCE</scope>
    <source>
        <strain evidence="2">M-15738</strain>
        <tissue evidence="2">Blood</tissue>
    </source>
</reference>